<proteinExistence type="predicted"/>
<dbReference type="Proteomes" id="UP001501676">
    <property type="component" value="Unassembled WGS sequence"/>
</dbReference>
<evidence type="ECO:0000256" key="1">
    <source>
        <dbReference type="SAM" id="Phobius"/>
    </source>
</evidence>
<keyword evidence="1" id="KW-0812">Transmembrane</keyword>
<organism evidence="2 3">
    <name type="scientific">Cryptosporangium minutisporangium</name>
    <dbReference type="NCBI Taxonomy" id="113569"/>
    <lineage>
        <taxon>Bacteria</taxon>
        <taxon>Bacillati</taxon>
        <taxon>Actinomycetota</taxon>
        <taxon>Actinomycetes</taxon>
        <taxon>Cryptosporangiales</taxon>
        <taxon>Cryptosporangiaceae</taxon>
        <taxon>Cryptosporangium</taxon>
    </lineage>
</organism>
<feature type="transmembrane region" description="Helical" evidence="1">
    <location>
        <begin position="31"/>
        <end position="51"/>
    </location>
</feature>
<keyword evidence="3" id="KW-1185">Reference proteome</keyword>
<comment type="caution">
    <text evidence="2">The sequence shown here is derived from an EMBL/GenBank/DDBJ whole genome shotgun (WGS) entry which is preliminary data.</text>
</comment>
<evidence type="ECO:0000313" key="2">
    <source>
        <dbReference type="EMBL" id="GAA3384428.1"/>
    </source>
</evidence>
<keyword evidence="1" id="KW-0472">Membrane</keyword>
<keyword evidence="1" id="KW-1133">Transmembrane helix</keyword>
<reference evidence="3" key="1">
    <citation type="journal article" date="2019" name="Int. J. Syst. Evol. Microbiol.">
        <title>The Global Catalogue of Microorganisms (GCM) 10K type strain sequencing project: providing services to taxonomists for standard genome sequencing and annotation.</title>
        <authorList>
            <consortium name="The Broad Institute Genomics Platform"/>
            <consortium name="The Broad Institute Genome Sequencing Center for Infectious Disease"/>
            <person name="Wu L."/>
            <person name="Ma J."/>
        </authorList>
    </citation>
    <scope>NUCLEOTIDE SEQUENCE [LARGE SCALE GENOMIC DNA]</scope>
    <source>
        <strain evidence="3">JCM 9458</strain>
    </source>
</reference>
<gene>
    <name evidence="2" type="ORF">GCM10020369_14130</name>
</gene>
<dbReference type="RefSeq" id="WP_345727159.1">
    <property type="nucleotide sequence ID" value="NZ_BAAAYN010000007.1"/>
</dbReference>
<protein>
    <submittedName>
        <fullName evidence="2">ABC transporter permease</fullName>
    </submittedName>
</protein>
<feature type="transmembrane region" description="Helical" evidence="1">
    <location>
        <begin position="156"/>
        <end position="177"/>
    </location>
</feature>
<feature type="transmembrane region" description="Helical" evidence="1">
    <location>
        <begin position="118"/>
        <end position="144"/>
    </location>
</feature>
<accession>A0ABP6ST98</accession>
<feature type="transmembrane region" description="Helical" evidence="1">
    <location>
        <begin position="238"/>
        <end position="262"/>
    </location>
</feature>
<evidence type="ECO:0000313" key="3">
    <source>
        <dbReference type="Proteomes" id="UP001501676"/>
    </source>
</evidence>
<name>A0ABP6ST98_9ACTN</name>
<sequence>MSVLGAQRGVVTQPRVVRSEWTELWSLRSTWVTLGTAAVITVGMATAFGFAHRSAVRSGEEAAGAAQAVDVTFLGLDRLGLVLGVFGVLQATGEHGSGLIRASLTAVPRRCPLLVGKAVVLIAVVTPLGLVVCLVSFVVVQNVLGDDAVALTDDGVAPAVLGAAAYPLAATLLGLGVGTGFRHTAGAITMFAAAFLVIPAALSQSVEDATLKYTPVAAAQSLYAVTTDGGPIELLGPAAGAVVLAAWVAVAVALAAGGAVLVRRDA</sequence>
<feature type="transmembrane region" description="Helical" evidence="1">
    <location>
        <begin position="184"/>
        <end position="202"/>
    </location>
</feature>
<dbReference type="EMBL" id="BAAAYN010000007">
    <property type="protein sequence ID" value="GAA3384428.1"/>
    <property type="molecule type" value="Genomic_DNA"/>
</dbReference>